<accession>A0ABS9KKA2</accession>
<proteinExistence type="predicted"/>
<dbReference type="EMBL" id="JAKLTR010000001">
    <property type="protein sequence ID" value="MCG2612739.1"/>
    <property type="molecule type" value="Genomic_DNA"/>
</dbReference>
<evidence type="ECO:0000256" key="1">
    <source>
        <dbReference type="SAM" id="Phobius"/>
    </source>
</evidence>
<keyword evidence="1" id="KW-0812">Transmembrane</keyword>
<dbReference type="Proteomes" id="UP001165367">
    <property type="component" value="Unassembled WGS sequence"/>
</dbReference>
<feature type="transmembrane region" description="Helical" evidence="1">
    <location>
        <begin position="39"/>
        <end position="60"/>
    </location>
</feature>
<sequence>MSDNKQPGWLIRPGILTQLIGGDYPLLMRSSGSVLLKHYLAAVCLLVVTIISIVSIFYGVDLLFHVWYLEVFLSVFIALLFGCIYIFLLNTFSKSVKPKGNGNWNGSNVIRFGFVLFMAFLISKPIEVWLYQPALQPPVEKYKRVLLKRYERKLDTLFTNDQKNLQNAIKRFEQQQVLFKSEGMSAQIAILQIELNELQGKKNTYIDLAQKRINRSSYLLYQVQLISSTWQSWVICLIMTALFLLPAYLIYSISGNDAYYKMKKEREQRMIIQAHENFVLMYKQIFLKKWRLRAEVYSVFADPPFNTTKKGLPVVAEQTAFLNRFFD</sequence>
<evidence type="ECO:0000313" key="2">
    <source>
        <dbReference type="EMBL" id="MCG2612739.1"/>
    </source>
</evidence>
<reference evidence="2" key="1">
    <citation type="submission" date="2022-01" db="EMBL/GenBank/DDBJ databases">
        <authorList>
            <person name="Jo J.-H."/>
            <person name="Im W.-T."/>
        </authorList>
    </citation>
    <scope>NUCLEOTIDE SEQUENCE</scope>
    <source>
        <strain evidence="2">NA20</strain>
    </source>
</reference>
<gene>
    <name evidence="2" type="ORF">LZZ85_00550</name>
</gene>
<dbReference type="Pfam" id="PF14362">
    <property type="entry name" value="DUF4407"/>
    <property type="match status" value="1"/>
</dbReference>
<evidence type="ECO:0000313" key="3">
    <source>
        <dbReference type="Proteomes" id="UP001165367"/>
    </source>
</evidence>
<protein>
    <submittedName>
        <fullName evidence="2">DUF4407 domain-containing protein</fullName>
    </submittedName>
</protein>
<name>A0ABS9KKA2_9BACT</name>
<feature type="transmembrane region" description="Helical" evidence="1">
    <location>
        <begin position="230"/>
        <end position="253"/>
    </location>
</feature>
<keyword evidence="1" id="KW-1133">Transmembrane helix</keyword>
<feature type="transmembrane region" description="Helical" evidence="1">
    <location>
        <begin position="66"/>
        <end position="88"/>
    </location>
</feature>
<organism evidence="2 3">
    <name type="scientific">Terrimonas ginsenosidimutans</name>
    <dbReference type="NCBI Taxonomy" id="2908004"/>
    <lineage>
        <taxon>Bacteria</taxon>
        <taxon>Pseudomonadati</taxon>
        <taxon>Bacteroidota</taxon>
        <taxon>Chitinophagia</taxon>
        <taxon>Chitinophagales</taxon>
        <taxon>Chitinophagaceae</taxon>
        <taxon>Terrimonas</taxon>
    </lineage>
</organism>
<dbReference type="InterPro" id="IPR025519">
    <property type="entry name" value="DUF4407"/>
</dbReference>
<keyword evidence="3" id="KW-1185">Reference proteome</keyword>
<keyword evidence="1" id="KW-0472">Membrane</keyword>
<dbReference type="RefSeq" id="WP_237867968.1">
    <property type="nucleotide sequence ID" value="NZ_JAKLTR010000001.1"/>
</dbReference>
<comment type="caution">
    <text evidence="2">The sequence shown here is derived from an EMBL/GenBank/DDBJ whole genome shotgun (WGS) entry which is preliminary data.</text>
</comment>
<feature type="transmembrane region" description="Helical" evidence="1">
    <location>
        <begin position="109"/>
        <end position="131"/>
    </location>
</feature>